<dbReference type="Gene3D" id="3.40.50.1700">
    <property type="entry name" value="Glycoside hydrolase family 3 C-terminal domain"/>
    <property type="match status" value="1"/>
</dbReference>
<reference evidence="5 6" key="1">
    <citation type="journal article" date="2019" name="Environ. Microbiol.">
        <title>Species interactions and distinct microbial communities in high Arctic permafrost affected cryosols are associated with the CH4 and CO2 gas fluxes.</title>
        <authorList>
            <person name="Altshuler I."/>
            <person name="Hamel J."/>
            <person name="Turney S."/>
            <person name="Magnuson E."/>
            <person name="Levesque R."/>
            <person name="Greer C."/>
            <person name="Whyte L.G."/>
        </authorList>
    </citation>
    <scope>NUCLEOTIDE SEQUENCE [LARGE SCALE GENOMIC DNA]</scope>
    <source>
        <strain evidence="5 6">S5.1</strain>
    </source>
</reference>
<sequence length="307" mass="31858">MNSPCASFSGTGSGPRSSTQHGTLPFANSLPPYRAAGCISAPWSNPAVATIVGATSGASTRATGASPSIAGGLVTASCRSRHAIAEICAMPPCWLRNCAGGLTWNGRIASTRRNRFVTAASFTNRHRASRRGAVSSATSVVSRCQSGPRQVTPGIGRSPSRNDCVVRTFAQSKVVPSAATHKSTGRPNPPGPLTEYKAHYRDYPNAARFAFGHGLTYGKIAYSGFAADPATVGWDGAIAIRATVTNNGAHPAEEVAQLYIHDVAASITRPVRQLKAYRKITLAPVIFPRFGGHAGLAGHAPLGLLGG</sequence>
<dbReference type="Pfam" id="PF14310">
    <property type="entry name" value="Fn3-like"/>
    <property type="match status" value="1"/>
</dbReference>
<dbReference type="InterPro" id="IPR026891">
    <property type="entry name" value="Fn3-like"/>
</dbReference>
<name>A0A502CDW3_9SPHN</name>
<gene>
    <name evidence="5" type="ORF">EAH84_13410</name>
</gene>
<dbReference type="Gene3D" id="2.60.40.10">
    <property type="entry name" value="Immunoglobulins"/>
    <property type="match status" value="1"/>
</dbReference>
<dbReference type="EMBL" id="RCZK01000013">
    <property type="protein sequence ID" value="TPG09976.1"/>
    <property type="molecule type" value="Genomic_DNA"/>
</dbReference>
<dbReference type="PANTHER" id="PTHR42715">
    <property type="entry name" value="BETA-GLUCOSIDASE"/>
    <property type="match status" value="1"/>
</dbReference>
<dbReference type="InterPro" id="IPR050288">
    <property type="entry name" value="Cellulose_deg_GH3"/>
</dbReference>
<evidence type="ECO:0000256" key="1">
    <source>
        <dbReference type="ARBA" id="ARBA00005336"/>
    </source>
</evidence>
<proteinExistence type="inferred from homology"/>
<keyword evidence="6" id="KW-1185">Reference proteome</keyword>
<evidence type="ECO:0000256" key="3">
    <source>
        <dbReference type="SAM" id="MobiDB-lite"/>
    </source>
</evidence>
<evidence type="ECO:0000256" key="2">
    <source>
        <dbReference type="ARBA" id="ARBA00022801"/>
    </source>
</evidence>
<dbReference type="InterPro" id="IPR013783">
    <property type="entry name" value="Ig-like_fold"/>
</dbReference>
<comment type="caution">
    <text evidence="5">The sequence shown here is derived from an EMBL/GenBank/DDBJ whole genome shotgun (WGS) entry which is preliminary data.</text>
</comment>
<accession>A0A502CDW3</accession>
<dbReference type="Proteomes" id="UP000318413">
    <property type="component" value="Unassembled WGS sequence"/>
</dbReference>
<comment type="similarity">
    <text evidence="1">Belongs to the glycosyl hydrolase 3 family.</text>
</comment>
<evidence type="ECO:0000313" key="6">
    <source>
        <dbReference type="Proteomes" id="UP000318413"/>
    </source>
</evidence>
<dbReference type="AlphaFoldDB" id="A0A502CDW3"/>
<evidence type="ECO:0000313" key="5">
    <source>
        <dbReference type="EMBL" id="TPG09976.1"/>
    </source>
</evidence>
<dbReference type="GO" id="GO:0009251">
    <property type="term" value="P:glucan catabolic process"/>
    <property type="evidence" value="ECO:0007669"/>
    <property type="project" value="TreeGrafter"/>
</dbReference>
<dbReference type="InterPro" id="IPR036881">
    <property type="entry name" value="Glyco_hydro_3_C_sf"/>
</dbReference>
<dbReference type="GO" id="GO:0008422">
    <property type="term" value="F:beta-glucosidase activity"/>
    <property type="evidence" value="ECO:0007669"/>
    <property type="project" value="TreeGrafter"/>
</dbReference>
<evidence type="ECO:0000259" key="4">
    <source>
        <dbReference type="Pfam" id="PF14310"/>
    </source>
</evidence>
<feature type="compositionally biased region" description="Polar residues" evidence="3">
    <location>
        <begin position="1"/>
        <end position="22"/>
    </location>
</feature>
<feature type="domain" description="Fibronectin type III-like" evidence="4">
    <location>
        <begin position="254"/>
        <end position="284"/>
    </location>
</feature>
<organism evidence="5 6">
    <name type="scientific">Sphingomonas oligophenolica</name>
    <dbReference type="NCBI Taxonomy" id="301154"/>
    <lineage>
        <taxon>Bacteria</taxon>
        <taxon>Pseudomonadati</taxon>
        <taxon>Pseudomonadota</taxon>
        <taxon>Alphaproteobacteria</taxon>
        <taxon>Sphingomonadales</taxon>
        <taxon>Sphingomonadaceae</taxon>
        <taxon>Sphingomonas</taxon>
    </lineage>
</organism>
<dbReference type="OrthoDB" id="9781691at2"/>
<dbReference type="PANTHER" id="PTHR42715:SF13">
    <property type="entry name" value="BETA-GLUCOSIDASE K-RELATED"/>
    <property type="match status" value="1"/>
</dbReference>
<protein>
    <recommendedName>
        <fullName evidence="4">Fibronectin type III-like domain-containing protein</fullName>
    </recommendedName>
</protein>
<keyword evidence="2" id="KW-0378">Hydrolase</keyword>
<feature type="region of interest" description="Disordered" evidence="3">
    <location>
        <begin position="1"/>
        <end position="25"/>
    </location>
</feature>